<evidence type="ECO:0000313" key="2">
    <source>
        <dbReference type="EMBL" id="KAF7404486.1"/>
    </source>
</evidence>
<dbReference type="InterPro" id="IPR013120">
    <property type="entry name" value="FAR_NAD-bd"/>
</dbReference>
<comment type="caution">
    <text evidence="2">The sequence shown here is derived from an EMBL/GenBank/DDBJ whole genome shotgun (WGS) entry which is preliminary data.</text>
</comment>
<proteinExistence type="predicted"/>
<dbReference type="AlphaFoldDB" id="A0A834KEW5"/>
<accession>A0A834KEW5</accession>
<protein>
    <recommendedName>
        <fullName evidence="1">Thioester reductase (TE) domain-containing protein</fullName>
    </recommendedName>
</protein>
<name>A0A834KEW5_VESPE</name>
<feature type="domain" description="Thioester reductase (TE)" evidence="1">
    <location>
        <begin position="2"/>
        <end position="67"/>
    </location>
</feature>
<gene>
    <name evidence="2" type="ORF">H0235_015180</name>
</gene>
<keyword evidence="3" id="KW-1185">Reference proteome</keyword>
<reference evidence="2" key="1">
    <citation type="journal article" date="2020" name="G3 (Bethesda)">
        <title>High-Quality Assemblies for Three Invasive Social Wasps from the &lt;i&gt;Vespula&lt;/i&gt; Genus.</title>
        <authorList>
            <person name="Harrop T.W.R."/>
            <person name="Guhlin J."/>
            <person name="McLaughlin G.M."/>
            <person name="Permina E."/>
            <person name="Stockwell P."/>
            <person name="Gilligan J."/>
            <person name="Le Lec M.F."/>
            <person name="Gruber M.A.M."/>
            <person name="Quinn O."/>
            <person name="Lovegrove M."/>
            <person name="Duncan E.J."/>
            <person name="Remnant E.J."/>
            <person name="Van Eeckhoven J."/>
            <person name="Graham B."/>
            <person name="Knapp R.A."/>
            <person name="Langford K.W."/>
            <person name="Kronenberg Z."/>
            <person name="Press M.O."/>
            <person name="Eacker S.M."/>
            <person name="Wilson-Rankin E.E."/>
            <person name="Purcell J."/>
            <person name="Lester P.J."/>
            <person name="Dearden P.K."/>
        </authorList>
    </citation>
    <scope>NUCLEOTIDE SEQUENCE</scope>
    <source>
        <strain evidence="2">Volc-1</strain>
    </source>
</reference>
<sequence>MKSATAINVRSLKDAINLSKKMSKLKSFVYEFSAYSNYANNPIEEKFYELPIDADKLLDLMDSMDEKLIDDITLHHQNNSVSEKHDPNIENVFSNLVLDRFRLSRLIV</sequence>
<dbReference type="Proteomes" id="UP000600918">
    <property type="component" value="Unassembled WGS sequence"/>
</dbReference>
<dbReference type="Pfam" id="PF07993">
    <property type="entry name" value="NAD_binding_4"/>
    <property type="match status" value="1"/>
</dbReference>
<evidence type="ECO:0000313" key="3">
    <source>
        <dbReference type="Proteomes" id="UP000600918"/>
    </source>
</evidence>
<dbReference type="EMBL" id="JACSDY010000016">
    <property type="protein sequence ID" value="KAF7404486.1"/>
    <property type="molecule type" value="Genomic_DNA"/>
</dbReference>
<organism evidence="2 3">
    <name type="scientific">Vespula pensylvanica</name>
    <name type="common">Western yellow jacket</name>
    <name type="synonym">Wasp</name>
    <dbReference type="NCBI Taxonomy" id="30213"/>
    <lineage>
        <taxon>Eukaryota</taxon>
        <taxon>Metazoa</taxon>
        <taxon>Ecdysozoa</taxon>
        <taxon>Arthropoda</taxon>
        <taxon>Hexapoda</taxon>
        <taxon>Insecta</taxon>
        <taxon>Pterygota</taxon>
        <taxon>Neoptera</taxon>
        <taxon>Endopterygota</taxon>
        <taxon>Hymenoptera</taxon>
        <taxon>Apocrita</taxon>
        <taxon>Aculeata</taxon>
        <taxon>Vespoidea</taxon>
        <taxon>Vespidae</taxon>
        <taxon>Vespinae</taxon>
        <taxon>Vespula</taxon>
    </lineage>
</organism>
<evidence type="ECO:0000259" key="1">
    <source>
        <dbReference type="Pfam" id="PF07993"/>
    </source>
</evidence>